<keyword evidence="3" id="KW-0324">Glycolysis</keyword>
<keyword evidence="6" id="KW-1185">Reference proteome</keyword>
<comment type="similarity">
    <text evidence="1">Belongs to the phosphoglycerate mutase family. BPG-dependent PGAM subfamily.</text>
</comment>
<dbReference type="Proteomes" id="UP001150259">
    <property type="component" value="Unassembled WGS sequence"/>
</dbReference>
<accession>A0ABT5GHM6</accession>
<dbReference type="InterPro" id="IPR029033">
    <property type="entry name" value="His_PPase_superfam"/>
</dbReference>
<comment type="caution">
    <text evidence="5">The sequence shown here is derived from an EMBL/GenBank/DDBJ whole genome shotgun (WGS) entry which is preliminary data.</text>
</comment>
<reference evidence="5 6" key="1">
    <citation type="submission" date="2022-11" db="EMBL/GenBank/DDBJ databases">
        <title>Anaerobic phenanthrene biodegradation by a DNRA strain PheN6.</title>
        <authorList>
            <person name="Zhang Z."/>
        </authorList>
    </citation>
    <scope>NUCLEOTIDE SEQUENCE [LARGE SCALE GENOMIC DNA]</scope>
    <source>
        <strain evidence="5 6">PheN6</strain>
    </source>
</reference>
<keyword evidence="4" id="KW-0413">Isomerase</keyword>
<organism evidence="5 6">
    <name type="scientific">Intrasporangium calvum</name>
    <dbReference type="NCBI Taxonomy" id="53358"/>
    <lineage>
        <taxon>Bacteria</taxon>
        <taxon>Bacillati</taxon>
        <taxon>Actinomycetota</taxon>
        <taxon>Actinomycetes</taxon>
        <taxon>Micrococcales</taxon>
        <taxon>Intrasporangiaceae</taxon>
        <taxon>Intrasporangium</taxon>
    </lineage>
</organism>
<dbReference type="CDD" id="cd07067">
    <property type="entry name" value="HP_PGM_like"/>
    <property type="match status" value="1"/>
</dbReference>
<evidence type="ECO:0000313" key="5">
    <source>
        <dbReference type="EMBL" id="MDC5697436.1"/>
    </source>
</evidence>
<dbReference type="RefSeq" id="WP_272462012.1">
    <property type="nucleotide sequence ID" value="NZ_JAPFQL010000033.1"/>
</dbReference>
<protein>
    <recommendedName>
        <fullName evidence="2">phosphoglycerate mutase (2,3-diphosphoglycerate-dependent)</fullName>
        <ecNumber evidence="2">5.4.2.11</ecNumber>
    </recommendedName>
</protein>
<sequence>MNATESIAAGRGTAPAELVLVRHAQSVGNLADEAARREGLSRLELTTRDADTPLSDVGREQAEALGAHLAGLRSGAQPDVVLTSPYARAATTAEIALAKIDGLNVLRDERLRERDLGAFDGMTGLGIREAFPEEAQRRTQMGKLYYRPPGGESWTDVALRIRSVLSDIRQDYAGKRVWIFTHQAVIMSFRLVIEGLDEAKLLEIDREVPLANCSMTVYRDRDGTLELAAFAGTDHLEARAVSRTHEPPHTSERDGVDA</sequence>
<proteinExistence type="inferred from homology"/>
<evidence type="ECO:0000256" key="2">
    <source>
        <dbReference type="ARBA" id="ARBA00012028"/>
    </source>
</evidence>
<gene>
    <name evidence="5" type="ORF">OO014_09220</name>
</gene>
<dbReference type="PANTHER" id="PTHR11931">
    <property type="entry name" value="PHOSPHOGLYCERATE MUTASE"/>
    <property type="match status" value="1"/>
</dbReference>
<dbReference type="Gene3D" id="3.40.50.1240">
    <property type="entry name" value="Phosphoglycerate mutase-like"/>
    <property type="match status" value="1"/>
</dbReference>
<dbReference type="InterPro" id="IPR005952">
    <property type="entry name" value="Phosphogly_mut1"/>
</dbReference>
<dbReference type="Pfam" id="PF00300">
    <property type="entry name" value="His_Phos_1"/>
    <property type="match status" value="1"/>
</dbReference>
<name>A0ABT5GHM6_9MICO</name>
<dbReference type="EMBL" id="JAPFQL010000033">
    <property type="protein sequence ID" value="MDC5697436.1"/>
    <property type="molecule type" value="Genomic_DNA"/>
</dbReference>
<dbReference type="EC" id="5.4.2.11" evidence="2"/>
<dbReference type="SMART" id="SM00855">
    <property type="entry name" value="PGAM"/>
    <property type="match status" value="1"/>
</dbReference>
<evidence type="ECO:0000256" key="1">
    <source>
        <dbReference type="ARBA" id="ARBA00006717"/>
    </source>
</evidence>
<dbReference type="SUPFAM" id="SSF53254">
    <property type="entry name" value="Phosphoglycerate mutase-like"/>
    <property type="match status" value="1"/>
</dbReference>
<evidence type="ECO:0000256" key="4">
    <source>
        <dbReference type="ARBA" id="ARBA00023235"/>
    </source>
</evidence>
<evidence type="ECO:0000313" key="6">
    <source>
        <dbReference type="Proteomes" id="UP001150259"/>
    </source>
</evidence>
<dbReference type="InterPro" id="IPR013078">
    <property type="entry name" value="His_Pase_superF_clade-1"/>
</dbReference>
<evidence type="ECO:0000256" key="3">
    <source>
        <dbReference type="ARBA" id="ARBA00023152"/>
    </source>
</evidence>